<dbReference type="PANTHER" id="PTHR33395:SF22">
    <property type="entry name" value="REVERSE TRANSCRIPTASE DOMAIN-CONTAINING PROTEIN"/>
    <property type="match status" value="1"/>
</dbReference>
<organism evidence="1">
    <name type="scientific">Amphimedon queenslandica</name>
    <name type="common">Sponge</name>
    <dbReference type="NCBI Taxonomy" id="400682"/>
    <lineage>
        <taxon>Eukaryota</taxon>
        <taxon>Metazoa</taxon>
        <taxon>Porifera</taxon>
        <taxon>Demospongiae</taxon>
        <taxon>Heteroscleromorpha</taxon>
        <taxon>Haplosclerida</taxon>
        <taxon>Niphatidae</taxon>
        <taxon>Amphimedon</taxon>
    </lineage>
</organism>
<accession>A0A1X7TNP0</accession>
<dbReference type="AlphaFoldDB" id="A0A1X7TNP0"/>
<protein>
    <recommendedName>
        <fullName evidence="2">Reverse transcriptase domain-containing protein</fullName>
    </recommendedName>
</protein>
<sequence length="406" mass="46001">MGDFNAPDDLFTLSGDTHYSLTLRDLVFNFNLSQVVQVPTHNKGNTLDIVLTSIPEAISNVIATPITSFNTDHSAVMFQVSHLRDVSPTLLAKPVYDSSKAEWTGLVEYLLDFNFGPLLNDDNIESVWLSFKDLLLSTLHQYIPLITICSTTNYIPWLRGPLNHQLKSLRTLWRRFKANPSANLEQKLLKAEEAFATNYKNAKHVYERHLVTDSLPHLSVAFKYIRRMTETDVFTDCSDFDFDPAFSSSHHDQFSSICCEEDQVFQELSSLDGTKALGIDGIGPLYLKRCPVALTPLTYLFNLFLSTHSLPLDWRTHLIQPIFKSGDKCKVANYRPISLLPAISKVMEKIIHNKIAASTLLFADDSKRFNKISSTIDCSLLQEKLDAALKWSDKWDLKFNLSNTSL</sequence>
<name>A0A1X7TNP0_AMPQE</name>
<proteinExistence type="predicted"/>
<dbReference type="OrthoDB" id="416454at2759"/>
<evidence type="ECO:0008006" key="2">
    <source>
        <dbReference type="Google" id="ProtNLM"/>
    </source>
</evidence>
<reference evidence="1" key="1">
    <citation type="submission" date="2017-05" db="UniProtKB">
        <authorList>
            <consortium name="EnsemblMetazoa"/>
        </authorList>
    </citation>
    <scope>IDENTIFICATION</scope>
</reference>
<dbReference type="PANTHER" id="PTHR33395">
    <property type="entry name" value="TRANSCRIPTASE, PUTATIVE-RELATED-RELATED"/>
    <property type="match status" value="1"/>
</dbReference>
<dbReference type="GO" id="GO:0031012">
    <property type="term" value="C:extracellular matrix"/>
    <property type="evidence" value="ECO:0007669"/>
    <property type="project" value="TreeGrafter"/>
</dbReference>
<dbReference type="eggNOG" id="KOG1075">
    <property type="taxonomic scope" value="Eukaryota"/>
</dbReference>
<evidence type="ECO:0000313" key="1">
    <source>
        <dbReference type="EnsemblMetazoa" id="Aqu2.1.16589_001"/>
    </source>
</evidence>
<dbReference type="EnsemblMetazoa" id="Aqu2.1.16589_001">
    <property type="protein sequence ID" value="Aqu2.1.16589_001"/>
    <property type="gene ID" value="Aqu2.1.16589"/>
</dbReference>
<dbReference type="InParanoid" id="A0A1X7TNP0"/>